<comment type="caution">
    <text evidence="8">The sequence shown here is derived from an EMBL/GenBank/DDBJ whole genome shotgun (WGS) entry which is preliminary data.</text>
</comment>
<keyword evidence="4 5" id="KW-0904">Protein phosphatase</keyword>
<dbReference type="CDD" id="cd00143">
    <property type="entry name" value="PP2Cc"/>
    <property type="match status" value="1"/>
</dbReference>
<organism evidence="8 9">
    <name type="scientific">Symbiodinium natans</name>
    <dbReference type="NCBI Taxonomy" id="878477"/>
    <lineage>
        <taxon>Eukaryota</taxon>
        <taxon>Sar</taxon>
        <taxon>Alveolata</taxon>
        <taxon>Dinophyceae</taxon>
        <taxon>Suessiales</taxon>
        <taxon>Symbiodiniaceae</taxon>
        <taxon>Symbiodinium</taxon>
    </lineage>
</organism>
<evidence type="ECO:0000256" key="3">
    <source>
        <dbReference type="ARBA" id="ARBA00022801"/>
    </source>
</evidence>
<dbReference type="PANTHER" id="PTHR13832">
    <property type="entry name" value="PROTEIN PHOSPHATASE 2C"/>
    <property type="match status" value="1"/>
</dbReference>
<evidence type="ECO:0000313" key="8">
    <source>
        <dbReference type="EMBL" id="CAE7565153.1"/>
    </source>
</evidence>
<keyword evidence="2" id="KW-0479">Metal-binding</keyword>
<dbReference type="SUPFAM" id="SSF81606">
    <property type="entry name" value="PP2C-like"/>
    <property type="match status" value="1"/>
</dbReference>
<dbReference type="InterPro" id="IPR015655">
    <property type="entry name" value="PP2C"/>
</dbReference>
<evidence type="ECO:0000256" key="6">
    <source>
        <dbReference type="SAM" id="MobiDB-lite"/>
    </source>
</evidence>
<dbReference type="GO" id="GO:0046872">
    <property type="term" value="F:metal ion binding"/>
    <property type="evidence" value="ECO:0007669"/>
    <property type="project" value="UniProtKB-KW"/>
</dbReference>
<proteinExistence type="inferred from homology"/>
<dbReference type="GO" id="GO:0004722">
    <property type="term" value="F:protein serine/threonine phosphatase activity"/>
    <property type="evidence" value="ECO:0007669"/>
    <property type="project" value="InterPro"/>
</dbReference>
<dbReference type="PANTHER" id="PTHR13832:SF840">
    <property type="entry name" value="PROTEIN PHOSPHATASE 2C 60-RELATED"/>
    <property type="match status" value="1"/>
</dbReference>
<evidence type="ECO:0000259" key="7">
    <source>
        <dbReference type="PROSITE" id="PS51746"/>
    </source>
</evidence>
<dbReference type="InterPro" id="IPR001932">
    <property type="entry name" value="PPM-type_phosphatase-like_dom"/>
</dbReference>
<dbReference type="InterPro" id="IPR000222">
    <property type="entry name" value="PP2C_BS"/>
</dbReference>
<dbReference type="EMBL" id="CAJNDS010002687">
    <property type="protein sequence ID" value="CAE7565153.1"/>
    <property type="molecule type" value="Genomic_DNA"/>
</dbReference>
<dbReference type="AlphaFoldDB" id="A0A812UGV4"/>
<evidence type="ECO:0000256" key="1">
    <source>
        <dbReference type="ARBA" id="ARBA00004170"/>
    </source>
</evidence>
<keyword evidence="3 5" id="KW-0378">Hydrolase</keyword>
<dbReference type="Gene3D" id="3.60.40.10">
    <property type="entry name" value="PPM-type phosphatase domain"/>
    <property type="match status" value="2"/>
</dbReference>
<evidence type="ECO:0000256" key="2">
    <source>
        <dbReference type="ARBA" id="ARBA00022723"/>
    </source>
</evidence>
<sequence>MQGWRTSMEDAHIAVSGLGEELDGLSLFGVFDGHGGAEVAAFCKQYLPDEVRRQLRKRLADGARLSGDVLGEALISSFHAMDEMLRSPEHERQLLALKQAARPSAKGIGGASSSSGSSDSGSSSGSDSEAEEKDDGKKPRGVLSLLSNSIQSTLAQARDKGSLSREEAKQVMMKMALLRRLESKAPSLSADPAAADNVGCTAVCVLLSDTEIVCANAGDSRAVLCREGQAVELSQDHKPNEARERERIEAAGGRIEEIPVGARVHYRVNGNLNLSRSIGDLEYKKQPTMGHERQMICSTPDIVKMPLSKEDDFIVIACDGVLHPATSRLHPSHRP</sequence>
<evidence type="ECO:0000256" key="5">
    <source>
        <dbReference type="RuleBase" id="RU003465"/>
    </source>
</evidence>
<comment type="subcellular location">
    <subcellularLocation>
        <location evidence="1">Membrane</location>
        <topology evidence="1">Peripheral membrane protein</topology>
    </subcellularLocation>
</comment>
<dbReference type="SMART" id="SM00332">
    <property type="entry name" value="PP2Cc"/>
    <property type="match status" value="1"/>
</dbReference>
<feature type="region of interest" description="Disordered" evidence="6">
    <location>
        <begin position="105"/>
        <end position="141"/>
    </location>
</feature>
<keyword evidence="9" id="KW-1185">Reference proteome</keyword>
<gene>
    <name evidence="8" type="ORF">SNAT2548_LOCUS32004</name>
</gene>
<dbReference type="InterPro" id="IPR036457">
    <property type="entry name" value="PPM-type-like_dom_sf"/>
</dbReference>
<dbReference type="Pfam" id="PF00481">
    <property type="entry name" value="PP2C"/>
    <property type="match status" value="2"/>
</dbReference>
<reference evidence="8" key="1">
    <citation type="submission" date="2021-02" db="EMBL/GenBank/DDBJ databases">
        <authorList>
            <person name="Dougan E. K."/>
            <person name="Rhodes N."/>
            <person name="Thang M."/>
            <person name="Chan C."/>
        </authorList>
    </citation>
    <scope>NUCLEOTIDE SEQUENCE</scope>
</reference>
<name>A0A812UGV4_9DINO</name>
<evidence type="ECO:0000256" key="4">
    <source>
        <dbReference type="ARBA" id="ARBA00022912"/>
    </source>
</evidence>
<feature type="compositionally biased region" description="Low complexity" evidence="6">
    <location>
        <begin position="111"/>
        <end position="127"/>
    </location>
</feature>
<dbReference type="PROSITE" id="PS51746">
    <property type="entry name" value="PPM_2"/>
    <property type="match status" value="1"/>
</dbReference>
<dbReference type="PROSITE" id="PS01032">
    <property type="entry name" value="PPM_1"/>
    <property type="match status" value="1"/>
</dbReference>
<dbReference type="Proteomes" id="UP000604046">
    <property type="component" value="Unassembled WGS sequence"/>
</dbReference>
<evidence type="ECO:0000313" key="9">
    <source>
        <dbReference type="Proteomes" id="UP000604046"/>
    </source>
</evidence>
<dbReference type="OrthoDB" id="10264738at2759"/>
<feature type="domain" description="PPM-type phosphatase" evidence="7">
    <location>
        <begin position="1"/>
        <end position="335"/>
    </location>
</feature>
<accession>A0A812UGV4</accession>
<dbReference type="GO" id="GO:0016020">
    <property type="term" value="C:membrane"/>
    <property type="evidence" value="ECO:0007669"/>
    <property type="project" value="UniProtKB-SubCell"/>
</dbReference>
<comment type="similarity">
    <text evidence="5">Belongs to the PP2C family.</text>
</comment>
<protein>
    <recommendedName>
        <fullName evidence="7">PPM-type phosphatase domain-containing protein</fullName>
    </recommendedName>
</protein>